<evidence type="ECO:0000259" key="1">
    <source>
        <dbReference type="Pfam" id="PF17921"/>
    </source>
</evidence>
<dbReference type="STRING" id="157072.A0A024UMM9"/>
<dbReference type="OrthoDB" id="88547at2759"/>
<feature type="domain" description="Integrase zinc-binding" evidence="1">
    <location>
        <begin position="64"/>
        <end position="111"/>
    </location>
</feature>
<reference evidence="2" key="1">
    <citation type="submission" date="2013-12" db="EMBL/GenBank/DDBJ databases">
        <title>The Genome Sequence of Aphanomyces invadans NJM9701.</title>
        <authorList>
            <consortium name="The Broad Institute Genomics Platform"/>
            <person name="Russ C."/>
            <person name="Tyler B."/>
            <person name="van West P."/>
            <person name="Dieguez-Uribeondo J."/>
            <person name="Young S.K."/>
            <person name="Zeng Q."/>
            <person name="Gargeya S."/>
            <person name="Fitzgerald M."/>
            <person name="Abouelleil A."/>
            <person name="Alvarado L."/>
            <person name="Chapman S.B."/>
            <person name="Gainer-Dewar J."/>
            <person name="Goldberg J."/>
            <person name="Griggs A."/>
            <person name="Gujja S."/>
            <person name="Hansen M."/>
            <person name="Howarth C."/>
            <person name="Imamovic A."/>
            <person name="Ireland A."/>
            <person name="Larimer J."/>
            <person name="McCowan C."/>
            <person name="Murphy C."/>
            <person name="Pearson M."/>
            <person name="Poon T.W."/>
            <person name="Priest M."/>
            <person name="Roberts A."/>
            <person name="Saif S."/>
            <person name="Shea T."/>
            <person name="Sykes S."/>
            <person name="Wortman J."/>
            <person name="Nusbaum C."/>
            <person name="Birren B."/>
        </authorList>
    </citation>
    <scope>NUCLEOTIDE SEQUENCE [LARGE SCALE GENOMIC DNA]</scope>
    <source>
        <strain evidence="2">NJM9701</strain>
    </source>
</reference>
<evidence type="ECO:0000313" key="2">
    <source>
        <dbReference type="EMBL" id="ETW07559.1"/>
    </source>
</evidence>
<organism evidence="2">
    <name type="scientific">Aphanomyces invadans</name>
    <dbReference type="NCBI Taxonomy" id="157072"/>
    <lineage>
        <taxon>Eukaryota</taxon>
        <taxon>Sar</taxon>
        <taxon>Stramenopiles</taxon>
        <taxon>Oomycota</taxon>
        <taxon>Saprolegniomycetes</taxon>
        <taxon>Saprolegniales</taxon>
        <taxon>Verrucalvaceae</taxon>
        <taxon>Aphanomyces</taxon>
    </lineage>
</organism>
<dbReference type="InterPro" id="IPR041588">
    <property type="entry name" value="Integrase_H2C2"/>
</dbReference>
<dbReference type="EMBL" id="KI913954">
    <property type="protein sequence ID" value="ETW07559.1"/>
    <property type="molecule type" value="Genomic_DNA"/>
</dbReference>
<dbReference type="VEuPathDB" id="FungiDB:H310_02046"/>
<accession>A0A024UMM9</accession>
<sequence length="192" mass="21516">MRKLALVSPLQAADFTWPTANAITALQRDHPGCAELGSWNEDKKCFLAKSGKIWIPDDALDIQMQICVIAHAGVAGHRRLDATTRSVSEMFDWTTLEADVKQFVTSCLHCMVVDGESVPRPWGEEQYATEPNELIHFDWLSLPVSQGLKNVLLIKHDMSEFVRLHASATATVLDTAQHWWNGLVVLVWRKPG</sequence>
<dbReference type="AlphaFoldDB" id="A0A024UMM9"/>
<gene>
    <name evidence="2" type="ORF">H310_02046</name>
</gene>
<dbReference type="Gene3D" id="1.10.340.70">
    <property type="match status" value="1"/>
</dbReference>
<dbReference type="RefSeq" id="XP_008863652.1">
    <property type="nucleotide sequence ID" value="XM_008865430.1"/>
</dbReference>
<proteinExistence type="predicted"/>
<protein>
    <recommendedName>
        <fullName evidence="1">Integrase zinc-binding domain-containing protein</fullName>
    </recommendedName>
</protein>
<dbReference type="Pfam" id="PF17921">
    <property type="entry name" value="Integrase_H2C2"/>
    <property type="match status" value="1"/>
</dbReference>
<dbReference type="eggNOG" id="KOG0017">
    <property type="taxonomic scope" value="Eukaryota"/>
</dbReference>
<name>A0A024UMM9_9STRA</name>
<dbReference type="GeneID" id="20079096"/>